<accession>A0A7G7CQG1</accession>
<dbReference type="KEGG" id="cik:H0194_01885"/>
<dbReference type="EMBL" id="CP059404">
    <property type="protein sequence ID" value="QNE89827.1"/>
    <property type="molecule type" value="Genomic_DNA"/>
</dbReference>
<reference evidence="3 4" key="1">
    <citation type="submission" date="2020-07" db="EMBL/GenBank/DDBJ databases">
        <title>Complete genome and description of Corynebacterium incognita strain Marseille-Q3630 sp. nov.</title>
        <authorList>
            <person name="Boxberger M."/>
        </authorList>
    </citation>
    <scope>NUCLEOTIDE SEQUENCE [LARGE SCALE GENOMIC DNA]</scope>
    <source>
        <strain evidence="3 4">Marseille-Q3630</strain>
    </source>
</reference>
<protein>
    <recommendedName>
        <fullName evidence="5">DUF4878 domain-containing protein</fullName>
    </recommendedName>
</protein>
<proteinExistence type="predicted"/>
<gene>
    <name evidence="3" type="ORF">H0194_01885</name>
</gene>
<keyword evidence="2" id="KW-0732">Signal</keyword>
<dbReference type="AlphaFoldDB" id="A0A7G7CQG1"/>
<dbReference type="RefSeq" id="WP_185176201.1">
    <property type="nucleotide sequence ID" value="NZ_CP059404.1"/>
</dbReference>
<evidence type="ECO:0008006" key="5">
    <source>
        <dbReference type="Google" id="ProtNLM"/>
    </source>
</evidence>
<sequence length="264" mass="27045">MTQPRTLSKTCMAALLVLPLALTACGPQSEEAPEGAEATPSVSGASKSTTSADDEDAKESASETETSKKKDSNKKSDSDKDDGKKVEAKEGSDKSGSDKSGSDKSSDGGNSAGGAGAAGGAAAGDEQLEEQLSQPTPTQADLTEVADGKGADAATKKEIKALVNGLYQTKTVRDLVTYIPDHTCKSVVDQQGGKAAMDVGGMQDPVLDMPAETMIGDNGVKSIKDIKVNGNKASAVVTVSTANGDDTKVQQYLKENGAWTFCAF</sequence>
<feature type="compositionally biased region" description="Basic and acidic residues" evidence="1">
    <location>
        <begin position="58"/>
        <end position="106"/>
    </location>
</feature>
<feature type="compositionally biased region" description="Polar residues" evidence="1">
    <location>
        <begin position="40"/>
        <end position="49"/>
    </location>
</feature>
<dbReference type="Proteomes" id="UP000515743">
    <property type="component" value="Chromosome"/>
</dbReference>
<feature type="chain" id="PRO_5038422290" description="DUF4878 domain-containing protein" evidence="2">
    <location>
        <begin position="25"/>
        <end position="264"/>
    </location>
</feature>
<feature type="signal peptide" evidence="2">
    <location>
        <begin position="1"/>
        <end position="24"/>
    </location>
</feature>
<evidence type="ECO:0000256" key="2">
    <source>
        <dbReference type="SAM" id="SignalP"/>
    </source>
</evidence>
<dbReference type="PROSITE" id="PS51257">
    <property type="entry name" value="PROKAR_LIPOPROTEIN"/>
    <property type="match status" value="1"/>
</dbReference>
<evidence type="ECO:0000313" key="3">
    <source>
        <dbReference type="EMBL" id="QNE89827.1"/>
    </source>
</evidence>
<evidence type="ECO:0000256" key="1">
    <source>
        <dbReference type="SAM" id="MobiDB-lite"/>
    </source>
</evidence>
<organism evidence="3 4">
    <name type="scientific">Corynebacterium incognita</name>
    <dbReference type="NCBI Taxonomy" id="2754725"/>
    <lineage>
        <taxon>Bacteria</taxon>
        <taxon>Bacillati</taxon>
        <taxon>Actinomycetota</taxon>
        <taxon>Actinomycetes</taxon>
        <taxon>Mycobacteriales</taxon>
        <taxon>Corynebacteriaceae</taxon>
        <taxon>Corynebacterium</taxon>
    </lineage>
</organism>
<keyword evidence="4" id="KW-1185">Reference proteome</keyword>
<feature type="region of interest" description="Disordered" evidence="1">
    <location>
        <begin position="27"/>
        <end position="152"/>
    </location>
</feature>
<feature type="compositionally biased region" description="Gly residues" evidence="1">
    <location>
        <begin position="110"/>
        <end position="122"/>
    </location>
</feature>
<evidence type="ECO:0000313" key="4">
    <source>
        <dbReference type="Proteomes" id="UP000515743"/>
    </source>
</evidence>
<feature type="compositionally biased region" description="Polar residues" evidence="1">
    <location>
        <begin position="130"/>
        <end position="141"/>
    </location>
</feature>
<name>A0A7G7CQG1_9CORY</name>